<dbReference type="Gene3D" id="3.30.710.10">
    <property type="entry name" value="Potassium Channel Kv1.1, Chain A"/>
    <property type="match status" value="1"/>
</dbReference>
<dbReference type="Pfam" id="PF01344">
    <property type="entry name" value="Kelch_1"/>
    <property type="match status" value="1"/>
</dbReference>
<dbReference type="Gene3D" id="1.25.40.420">
    <property type="match status" value="1"/>
</dbReference>
<dbReference type="Pfam" id="PF24681">
    <property type="entry name" value="Kelch_KLHDC2_KLHL20_DRC7"/>
    <property type="match status" value="1"/>
</dbReference>
<name>C3ZPM7_BRAFL</name>
<proteinExistence type="predicted"/>
<evidence type="ECO:0000259" key="7">
    <source>
        <dbReference type="PROSITE" id="PS50097"/>
    </source>
</evidence>
<evidence type="ECO:0000256" key="1">
    <source>
        <dbReference type="ARBA" id="ARBA00004906"/>
    </source>
</evidence>
<dbReference type="SUPFAM" id="SSF54695">
    <property type="entry name" value="POZ domain"/>
    <property type="match status" value="1"/>
</dbReference>
<feature type="domain" description="BTB" evidence="7">
    <location>
        <begin position="63"/>
        <end position="130"/>
    </location>
</feature>
<accession>C3ZPM7</accession>
<keyword evidence="2" id="KW-0880">Kelch repeat</keyword>
<evidence type="ECO:0000256" key="3">
    <source>
        <dbReference type="ARBA" id="ARBA00022737"/>
    </source>
</evidence>
<evidence type="ECO:0000313" key="8">
    <source>
        <dbReference type="EMBL" id="EEN45524.1"/>
    </source>
</evidence>
<dbReference type="InterPro" id="IPR017096">
    <property type="entry name" value="BTB-kelch_protein"/>
</dbReference>
<dbReference type="SMART" id="SM00225">
    <property type="entry name" value="BTB"/>
    <property type="match status" value="1"/>
</dbReference>
<dbReference type="FunFam" id="1.25.40.420:FF:000001">
    <property type="entry name" value="Kelch-like family member 12"/>
    <property type="match status" value="1"/>
</dbReference>
<dbReference type="PIRSF" id="PIRSF037037">
    <property type="entry name" value="Kelch-like_protein_gigaxonin"/>
    <property type="match status" value="1"/>
</dbReference>
<dbReference type="PANTHER" id="PTHR24412:SF451">
    <property type="entry name" value="KELCH-LIKE PROTEIN 20"/>
    <property type="match status" value="1"/>
</dbReference>
<dbReference type="InterPro" id="IPR011705">
    <property type="entry name" value="BACK"/>
</dbReference>
<dbReference type="SUPFAM" id="SSF117281">
    <property type="entry name" value="Kelch motif"/>
    <property type="match status" value="1"/>
</dbReference>
<keyword evidence="3" id="KW-0677">Repeat</keyword>
<evidence type="ECO:0000256" key="5">
    <source>
        <dbReference type="ARBA" id="ARBA00040631"/>
    </source>
</evidence>
<protein>
    <recommendedName>
        <fullName evidence="5">Kelch-like protein 20</fullName>
    </recommendedName>
</protein>
<dbReference type="SMART" id="SM00875">
    <property type="entry name" value="BACK"/>
    <property type="match status" value="1"/>
</dbReference>
<dbReference type="Pfam" id="PF00651">
    <property type="entry name" value="BTB"/>
    <property type="match status" value="1"/>
</dbReference>
<dbReference type="InterPro" id="IPR015915">
    <property type="entry name" value="Kelch-typ_b-propeller"/>
</dbReference>
<organism>
    <name type="scientific">Branchiostoma floridae</name>
    <name type="common">Florida lancelet</name>
    <name type="synonym">Amphioxus</name>
    <dbReference type="NCBI Taxonomy" id="7739"/>
    <lineage>
        <taxon>Eukaryota</taxon>
        <taxon>Metazoa</taxon>
        <taxon>Chordata</taxon>
        <taxon>Cephalochordata</taxon>
        <taxon>Leptocardii</taxon>
        <taxon>Amphioxiformes</taxon>
        <taxon>Branchiostomatidae</taxon>
        <taxon>Branchiostoma</taxon>
    </lineage>
</organism>
<dbReference type="PROSITE" id="PS50097">
    <property type="entry name" value="BTB"/>
    <property type="match status" value="1"/>
</dbReference>
<dbReference type="PRINTS" id="PR00501">
    <property type="entry name" value="KELCHREPEAT"/>
</dbReference>
<reference evidence="8" key="1">
    <citation type="journal article" date="2008" name="Nature">
        <title>The amphioxus genome and the evolution of the chordate karyotype.</title>
        <authorList>
            <consortium name="US DOE Joint Genome Institute (JGI-PGF)"/>
            <person name="Putnam N.H."/>
            <person name="Butts T."/>
            <person name="Ferrier D.E.K."/>
            <person name="Furlong R.F."/>
            <person name="Hellsten U."/>
            <person name="Kawashima T."/>
            <person name="Robinson-Rechavi M."/>
            <person name="Shoguchi E."/>
            <person name="Terry A."/>
            <person name="Yu J.-K."/>
            <person name="Benito-Gutierrez E.L."/>
            <person name="Dubchak I."/>
            <person name="Garcia-Fernandez J."/>
            <person name="Gibson-Brown J.J."/>
            <person name="Grigoriev I.V."/>
            <person name="Horton A.C."/>
            <person name="de Jong P.J."/>
            <person name="Jurka J."/>
            <person name="Kapitonov V.V."/>
            <person name="Kohara Y."/>
            <person name="Kuroki Y."/>
            <person name="Lindquist E."/>
            <person name="Lucas S."/>
            <person name="Osoegawa K."/>
            <person name="Pennacchio L.A."/>
            <person name="Salamov A.A."/>
            <person name="Satou Y."/>
            <person name="Sauka-Spengler T."/>
            <person name="Schmutz J."/>
            <person name="Shin-I T."/>
            <person name="Toyoda A."/>
            <person name="Bronner-Fraser M."/>
            <person name="Fujiyama A."/>
            <person name="Holland L.Z."/>
            <person name="Holland P.W.H."/>
            <person name="Satoh N."/>
            <person name="Rokhsar D.S."/>
        </authorList>
    </citation>
    <scope>NUCLEOTIDE SEQUENCE [LARGE SCALE GENOMIC DNA]</scope>
    <source>
        <strain evidence="8">S238N-H82</strain>
        <tissue evidence="8">Testes</tissue>
    </source>
</reference>
<dbReference type="Pfam" id="PF07707">
    <property type="entry name" value="BACK"/>
    <property type="match status" value="1"/>
</dbReference>
<dbReference type="InterPro" id="IPR000210">
    <property type="entry name" value="BTB/POZ_dom"/>
</dbReference>
<dbReference type="InParanoid" id="C3ZPM7"/>
<evidence type="ECO:0000256" key="6">
    <source>
        <dbReference type="SAM" id="MobiDB-lite"/>
    </source>
</evidence>
<dbReference type="AlphaFoldDB" id="C3ZPM7"/>
<dbReference type="SMART" id="SM00612">
    <property type="entry name" value="Kelch"/>
    <property type="match status" value="5"/>
</dbReference>
<feature type="region of interest" description="Disordered" evidence="6">
    <location>
        <begin position="1"/>
        <end position="38"/>
    </location>
</feature>
<dbReference type="FunFam" id="3.30.710.10:FF:000001">
    <property type="entry name" value="Kelch-like family member 20"/>
    <property type="match status" value="1"/>
</dbReference>
<dbReference type="EMBL" id="GG666658">
    <property type="protein sequence ID" value="EEN45524.1"/>
    <property type="molecule type" value="Genomic_DNA"/>
</dbReference>
<gene>
    <name evidence="8" type="ORF">BRAFLDRAFT_115104</name>
</gene>
<comment type="pathway">
    <text evidence="1">Protein modification; protein ubiquitination.</text>
</comment>
<dbReference type="eggNOG" id="KOG4441">
    <property type="taxonomic scope" value="Eukaryota"/>
</dbReference>
<evidence type="ECO:0000256" key="2">
    <source>
        <dbReference type="ARBA" id="ARBA00022441"/>
    </source>
</evidence>
<dbReference type="PANTHER" id="PTHR24412">
    <property type="entry name" value="KELCH PROTEIN"/>
    <property type="match status" value="1"/>
</dbReference>
<dbReference type="InterPro" id="IPR011333">
    <property type="entry name" value="SKP1/BTB/POZ_sf"/>
</dbReference>
<dbReference type="Gene3D" id="2.120.10.80">
    <property type="entry name" value="Kelch-type beta propeller"/>
    <property type="match status" value="1"/>
</dbReference>
<dbReference type="InterPro" id="IPR006652">
    <property type="entry name" value="Kelch_1"/>
</dbReference>
<evidence type="ECO:0000256" key="4">
    <source>
        <dbReference type="ARBA" id="ARBA00022786"/>
    </source>
</evidence>
<sequence length="538" mass="60556">MMMMMEVPGPSHPAAGGTPAKRSTPDPDNFTSTDSPDGQGELQLHALRLIESLDELRQRKELCDVILSVDGQEMPAHRVVLAAVSPYFNAMFTHQVKESREYIVELKDMEANAIEEIVKFAYKGHVQVTQDNVQAILNAASLLQLNKVQDICCDFLKKELDPSNCIGIRNFAGARGCFDLKNTADMYTQQHFEQVCQHEEFLQLPKEQLINLIERDHLNVKQEECVFLAVMSWVRYDLATRADQLASVLEYVRLPLVSWEFLTKKVVAEELVSGREDTRKYVNEARQYHARHYHVDLRLSQVLNLRTCPRGETVGRETIQSVERYSPHLNLWTTVSHMSSPRRGAGAAVMDKLLYVVGGSDGLWALNQVEVFDPQTEEFVPAAAMLERRSSVSVLTYHSRLYACGGYDGRASLRSCERYDPNYNEWTKIAASMKSRRSMTGLASLNGKLYVVGGCDRSACLPDVEMYDQSQDVWTPVASMCVPRSGVGVAVLGQTLYAVGGYDGNDYHNSAEVYDHVTDKWEITSHMAIGRRRFGCCS</sequence>
<keyword evidence="4" id="KW-0833">Ubl conjugation pathway</keyword>